<dbReference type="RefSeq" id="WP_207673121.1">
    <property type="nucleotide sequence ID" value="NZ_JAFREM010000013.1"/>
</dbReference>
<proteinExistence type="predicted"/>
<name>A0ABS3L990_9ENTE</name>
<feature type="signal peptide" evidence="1">
    <location>
        <begin position="1"/>
        <end position="21"/>
    </location>
</feature>
<reference evidence="2 3" key="1">
    <citation type="submission" date="2021-03" db="EMBL/GenBank/DDBJ databases">
        <title>Enterococcal diversity collection.</title>
        <authorList>
            <person name="Gilmore M.S."/>
            <person name="Schwartzman J."/>
            <person name="Van Tyne D."/>
            <person name="Martin M."/>
            <person name="Earl A.M."/>
            <person name="Manson A.L."/>
            <person name="Straub T."/>
            <person name="Salamzade R."/>
            <person name="Saavedra J."/>
            <person name="Lebreton F."/>
            <person name="Prichula J."/>
            <person name="Schaufler K."/>
            <person name="Gaca A."/>
            <person name="Sgardioli B."/>
            <person name="Wagenaar J."/>
            <person name="Strong T."/>
        </authorList>
    </citation>
    <scope>NUCLEOTIDE SEQUENCE [LARGE SCALE GENOMIC DNA]</scope>
    <source>
        <strain evidence="2 3">669A</strain>
    </source>
</reference>
<dbReference type="EMBL" id="JAFREM010000013">
    <property type="protein sequence ID" value="MBO1306190.1"/>
    <property type="molecule type" value="Genomic_DNA"/>
</dbReference>
<sequence>MNKKQRKKAHLIIHGASSAAAAIGGGMAQLPVSDSTALIPLQTAMIIALGKVFDKKLTEGAAKSLATQVVAQQAGKMTARFFAGKIPVAGNIINATTAAAITESYGWMIAREFSEEAEQALKKH</sequence>
<feature type="chain" id="PRO_5047290233" description="DUF697 domain-containing protein" evidence="1">
    <location>
        <begin position="22"/>
        <end position="124"/>
    </location>
</feature>
<organism evidence="2 3">
    <name type="scientific">Candidatus Enterococcus moelleringii</name>
    <dbReference type="NCBI Taxonomy" id="2815325"/>
    <lineage>
        <taxon>Bacteria</taxon>
        <taxon>Bacillati</taxon>
        <taxon>Bacillota</taxon>
        <taxon>Bacilli</taxon>
        <taxon>Lactobacillales</taxon>
        <taxon>Enterococcaceae</taxon>
        <taxon>Enterococcus</taxon>
    </lineage>
</organism>
<gene>
    <name evidence="2" type="ORF">JZO70_08460</name>
</gene>
<protein>
    <recommendedName>
        <fullName evidence="4">DUF697 domain-containing protein</fullName>
    </recommendedName>
</protein>
<keyword evidence="1" id="KW-0732">Signal</keyword>
<dbReference type="Proteomes" id="UP000664601">
    <property type="component" value="Unassembled WGS sequence"/>
</dbReference>
<accession>A0ABS3L990</accession>
<evidence type="ECO:0000313" key="2">
    <source>
        <dbReference type="EMBL" id="MBO1306190.1"/>
    </source>
</evidence>
<evidence type="ECO:0008006" key="4">
    <source>
        <dbReference type="Google" id="ProtNLM"/>
    </source>
</evidence>
<evidence type="ECO:0000256" key="1">
    <source>
        <dbReference type="SAM" id="SignalP"/>
    </source>
</evidence>
<keyword evidence="3" id="KW-1185">Reference proteome</keyword>
<evidence type="ECO:0000313" key="3">
    <source>
        <dbReference type="Proteomes" id="UP000664601"/>
    </source>
</evidence>
<comment type="caution">
    <text evidence="2">The sequence shown here is derived from an EMBL/GenBank/DDBJ whole genome shotgun (WGS) entry which is preliminary data.</text>
</comment>